<feature type="region of interest" description="Disordered" evidence="13">
    <location>
        <begin position="446"/>
        <end position="480"/>
    </location>
</feature>
<gene>
    <name evidence="16" type="ORF">HERILL_LOCUS8773</name>
</gene>
<proteinExistence type="inferred from homology"/>
<feature type="compositionally biased region" description="Basic and acidic residues" evidence="13">
    <location>
        <begin position="463"/>
        <end position="480"/>
    </location>
</feature>
<evidence type="ECO:0000313" key="17">
    <source>
        <dbReference type="Proteomes" id="UP000594454"/>
    </source>
</evidence>
<feature type="transmembrane region" description="Helical" evidence="14">
    <location>
        <begin position="184"/>
        <end position="201"/>
    </location>
</feature>
<dbReference type="GO" id="GO:0006820">
    <property type="term" value="P:monoatomic anion transport"/>
    <property type="evidence" value="ECO:0007669"/>
    <property type="project" value="TreeGrafter"/>
</dbReference>
<dbReference type="GO" id="GO:0006814">
    <property type="term" value="P:sodium ion transport"/>
    <property type="evidence" value="ECO:0007669"/>
    <property type="project" value="UniProtKB-KW"/>
</dbReference>
<name>A0A7R8YVN8_HERIL</name>
<evidence type="ECO:0000256" key="8">
    <source>
        <dbReference type="ARBA" id="ARBA00023065"/>
    </source>
</evidence>
<evidence type="ECO:0000256" key="9">
    <source>
        <dbReference type="ARBA" id="ARBA00023136"/>
    </source>
</evidence>
<keyword evidence="5" id="KW-0769">Symport</keyword>
<feature type="transmembrane region" description="Helical" evidence="14">
    <location>
        <begin position="417"/>
        <end position="437"/>
    </location>
</feature>
<dbReference type="GO" id="GO:0016020">
    <property type="term" value="C:membrane"/>
    <property type="evidence" value="ECO:0007669"/>
    <property type="project" value="UniProtKB-SubCell"/>
</dbReference>
<keyword evidence="8" id="KW-0406">Ion transport</keyword>
<evidence type="ECO:0000256" key="7">
    <source>
        <dbReference type="ARBA" id="ARBA00023053"/>
    </source>
</evidence>
<keyword evidence="4 14" id="KW-0812">Transmembrane</keyword>
<dbReference type="AlphaFoldDB" id="A0A7R8YVN8"/>
<evidence type="ECO:0000256" key="3">
    <source>
        <dbReference type="ARBA" id="ARBA00022448"/>
    </source>
</evidence>
<dbReference type="PANTHER" id="PTHR11662">
    <property type="entry name" value="SOLUTE CARRIER FAMILY 17"/>
    <property type="match status" value="1"/>
</dbReference>
<evidence type="ECO:0000256" key="14">
    <source>
        <dbReference type="SAM" id="Phobius"/>
    </source>
</evidence>
<dbReference type="EMBL" id="LR899011">
    <property type="protein sequence ID" value="CAD7085966.1"/>
    <property type="molecule type" value="Genomic_DNA"/>
</dbReference>
<feature type="transmembrane region" description="Helical" evidence="14">
    <location>
        <begin position="155"/>
        <end position="178"/>
    </location>
</feature>
<sequence length="480" mass="52927">MDQKFNKNKAGVRHLQCILLFVGNAVAFSLRVNLSVAIVAMTDKKNVNPNFEEFDWDEKVKSYILGSFFWGYVVTQIPGGYVSQRFGAKWPLFFGLLICSVSTILTPWCSSFGGWKLMFASRLLQGLCQGTLFPSCHVILSNWCPPQQRGVLASFAYSGSSLGTVIMLATSGIIASSIGWPSIFYFPGIAGLVWSVAWFFLGSSSPAKCKLVSAEEKQYIETSLGKSQEKTKEKLSTPWSKVLKCTPFWALVLVNSTTDWGYWTLLTQIPSYMKGVLRMDIAKNALLSSVPYCSMCIMGWVFIASAKVLRKRGHLSTEMERKLFNTIGTCVPMISLIGLGFVTSNATLAVALLVIACGFNSAVFLGFQLNHMDLASNFAGTLIGVTNCIANFTGVLAPLTVGFVVTNEHDPAQWRTVFFITSVIYFIGNLGFVIFGTTKEQAWNNPKSEKDELATAEELQPIKSEHNSDQDLEKSKIEDS</sequence>
<evidence type="ECO:0000259" key="15">
    <source>
        <dbReference type="PROSITE" id="PS50850"/>
    </source>
</evidence>
<keyword evidence="17" id="KW-1185">Reference proteome</keyword>
<keyword evidence="7" id="KW-0915">Sodium</keyword>
<comment type="function">
    <text evidence="11">May be an inorganic phosphate cotransporter.</text>
</comment>
<feature type="transmembrane region" description="Helical" evidence="14">
    <location>
        <begin position="285"/>
        <end position="303"/>
    </location>
</feature>
<dbReference type="InterPro" id="IPR020846">
    <property type="entry name" value="MFS_dom"/>
</dbReference>
<keyword evidence="10" id="KW-0739">Sodium transport</keyword>
<evidence type="ECO:0000256" key="5">
    <source>
        <dbReference type="ARBA" id="ARBA00022847"/>
    </source>
</evidence>
<dbReference type="Proteomes" id="UP000594454">
    <property type="component" value="Chromosome 3"/>
</dbReference>
<dbReference type="OrthoDB" id="2985014at2759"/>
<dbReference type="InterPro" id="IPR036259">
    <property type="entry name" value="MFS_trans_sf"/>
</dbReference>
<dbReference type="PANTHER" id="PTHR11662:SF280">
    <property type="entry name" value="FI21844P1-RELATED"/>
    <property type="match status" value="1"/>
</dbReference>
<organism evidence="16 17">
    <name type="scientific">Hermetia illucens</name>
    <name type="common">Black soldier fly</name>
    <dbReference type="NCBI Taxonomy" id="343691"/>
    <lineage>
        <taxon>Eukaryota</taxon>
        <taxon>Metazoa</taxon>
        <taxon>Ecdysozoa</taxon>
        <taxon>Arthropoda</taxon>
        <taxon>Hexapoda</taxon>
        <taxon>Insecta</taxon>
        <taxon>Pterygota</taxon>
        <taxon>Neoptera</taxon>
        <taxon>Endopterygota</taxon>
        <taxon>Diptera</taxon>
        <taxon>Brachycera</taxon>
        <taxon>Stratiomyomorpha</taxon>
        <taxon>Stratiomyidae</taxon>
        <taxon>Hermetiinae</taxon>
        <taxon>Hermetia</taxon>
    </lineage>
</organism>
<evidence type="ECO:0000256" key="10">
    <source>
        <dbReference type="ARBA" id="ARBA00023201"/>
    </source>
</evidence>
<dbReference type="CDD" id="cd17318">
    <property type="entry name" value="MFS_SLC17"/>
    <property type="match status" value="1"/>
</dbReference>
<feature type="transmembrane region" description="Helical" evidence="14">
    <location>
        <begin position="348"/>
        <end position="367"/>
    </location>
</feature>
<feature type="transmembrane region" description="Helical" evidence="14">
    <location>
        <begin position="323"/>
        <end position="342"/>
    </location>
</feature>
<dbReference type="InterPro" id="IPR011701">
    <property type="entry name" value="MFS"/>
</dbReference>
<comment type="similarity">
    <text evidence="2">Belongs to the major facilitator superfamily. Sodium/anion cotransporter family.</text>
</comment>
<dbReference type="FunFam" id="1.20.1250.20:FF:000003">
    <property type="entry name" value="Solute carrier family 17 member 3"/>
    <property type="match status" value="1"/>
</dbReference>
<feature type="transmembrane region" description="Helical" evidence="14">
    <location>
        <begin position="90"/>
        <end position="108"/>
    </location>
</feature>
<feature type="transmembrane region" description="Helical" evidence="14">
    <location>
        <begin position="21"/>
        <end position="42"/>
    </location>
</feature>
<dbReference type="InParanoid" id="A0A7R8YVN8"/>
<evidence type="ECO:0000313" key="16">
    <source>
        <dbReference type="EMBL" id="CAD7085966.1"/>
    </source>
</evidence>
<dbReference type="GO" id="GO:0015293">
    <property type="term" value="F:symporter activity"/>
    <property type="evidence" value="ECO:0007669"/>
    <property type="project" value="UniProtKB-KW"/>
</dbReference>
<protein>
    <recommendedName>
        <fullName evidence="12">Putative inorganic phosphate cotransporter</fullName>
    </recommendedName>
</protein>
<dbReference type="OMA" id="WAPIHER"/>
<comment type="subcellular location">
    <subcellularLocation>
        <location evidence="1">Membrane</location>
        <topology evidence="1">Multi-pass membrane protein</topology>
    </subcellularLocation>
</comment>
<keyword evidence="9 14" id="KW-0472">Membrane</keyword>
<dbReference type="PROSITE" id="PS50850">
    <property type="entry name" value="MFS"/>
    <property type="match status" value="1"/>
</dbReference>
<reference evidence="16 17" key="1">
    <citation type="submission" date="2020-11" db="EMBL/GenBank/DDBJ databases">
        <authorList>
            <person name="Wallbank WR R."/>
            <person name="Pardo Diaz C."/>
            <person name="Kozak K."/>
            <person name="Martin S."/>
            <person name="Jiggins C."/>
            <person name="Moest M."/>
            <person name="Warren A I."/>
            <person name="Generalovic N T."/>
            <person name="Byers J.R.P. K."/>
            <person name="Montejo-Kovacevich G."/>
            <person name="Yen C E."/>
        </authorList>
    </citation>
    <scope>NUCLEOTIDE SEQUENCE [LARGE SCALE GENOMIC DNA]</scope>
</reference>
<dbReference type="SUPFAM" id="SSF103473">
    <property type="entry name" value="MFS general substrate transporter"/>
    <property type="match status" value="1"/>
</dbReference>
<feature type="transmembrane region" description="Helical" evidence="14">
    <location>
        <begin position="379"/>
        <end position="405"/>
    </location>
</feature>
<keyword evidence="6 14" id="KW-1133">Transmembrane helix</keyword>
<keyword evidence="3" id="KW-0813">Transport</keyword>
<evidence type="ECO:0000256" key="1">
    <source>
        <dbReference type="ARBA" id="ARBA00004141"/>
    </source>
</evidence>
<evidence type="ECO:0000256" key="6">
    <source>
        <dbReference type="ARBA" id="ARBA00022989"/>
    </source>
</evidence>
<evidence type="ECO:0000256" key="13">
    <source>
        <dbReference type="SAM" id="MobiDB-lite"/>
    </source>
</evidence>
<feature type="transmembrane region" description="Helical" evidence="14">
    <location>
        <begin position="62"/>
        <end position="83"/>
    </location>
</feature>
<evidence type="ECO:0000256" key="2">
    <source>
        <dbReference type="ARBA" id="ARBA00008586"/>
    </source>
</evidence>
<accession>A0A7R8YVN8</accession>
<dbReference type="Pfam" id="PF07690">
    <property type="entry name" value="MFS_1"/>
    <property type="match status" value="1"/>
</dbReference>
<dbReference type="FunFam" id="1.20.1250.20:FF:000144">
    <property type="entry name" value="Picot, isoform B"/>
    <property type="match status" value="1"/>
</dbReference>
<evidence type="ECO:0000256" key="4">
    <source>
        <dbReference type="ARBA" id="ARBA00022692"/>
    </source>
</evidence>
<feature type="domain" description="Major facilitator superfamily (MFS) profile" evidence="15">
    <location>
        <begin position="15"/>
        <end position="440"/>
    </location>
</feature>
<evidence type="ECO:0000256" key="12">
    <source>
        <dbReference type="ARBA" id="ARBA00068450"/>
    </source>
</evidence>
<evidence type="ECO:0000256" key="11">
    <source>
        <dbReference type="ARBA" id="ARBA00054632"/>
    </source>
</evidence>
<dbReference type="InterPro" id="IPR050382">
    <property type="entry name" value="MFS_Na/Anion_cotransporter"/>
</dbReference>
<dbReference type="Gene3D" id="1.20.1250.20">
    <property type="entry name" value="MFS general substrate transporter like domains"/>
    <property type="match status" value="2"/>
</dbReference>